<reference evidence="1" key="1">
    <citation type="submission" date="2018-11" db="EMBL/GenBank/DDBJ databases">
        <authorList>
            <consortium name="Genoscope - CEA"/>
            <person name="William W."/>
        </authorList>
    </citation>
    <scope>NUCLEOTIDE SEQUENCE</scope>
</reference>
<sequence>MFVYRWKYRRRTQLYSLTDYAGGLKAGSRIEFKES</sequence>
<protein>
    <submittedName>
        <fullName evidence="1">Uncharacterized protein</fullName>
    </submittedName>
</protein>
<dbReference type="AlphaFoldDB" id="A0A3P6FXW6"/>
<organism evidence="1">
    <name type="scientific">Brassica oleracea</name>
    <name type="common">Wild cabbage</name>
    <dbReference type="NCBI Taxonomy" id="3712"/>
    <lineage>
        <taxon>Eukaryota</taxon>
        <taxon>Viridiplantae</taxon>
        <taxon>Streptophyta</taxon>
        <taxon>Embryophyta</taxon>
        <taxon>Tracheophyta</taxon>
        <taxon>Spermatophyta</taxon>
        <taxon>Magnoliopsida</taxon>
        <taxon>eudicotyledons</taxon>
        <taxon>Gunneridae</taxon>
        <taxon>Pentapetalae</taxon>
        <taxon>rosids</taxon>
        <taxon>malvids</taxon>
        <taxon>Brassicales</taxon>
        <taxon>Brassicaceae</taxon>
        <taxon>Brassiceae</taxon>
        <taxon>Brassica</taxon>
    </lineage>
</organism>
<dbReference type="EMBL" id="LR031878">
    <property type="protein sequence ID" value="VDD49232.1"/>
    <property type="molecule type" value="Genomic_DNA"/>
</dbReference>
<name>A0A3P6FXW6_BRAOL</name>
<proteinExistence type="predicted"/>
<accession>A0A3P6FXW6</accession>
<evidence type="ECO:0000313" key="1">
    <source>
        <dbReference type="EMBL" id="VDD49232.1"/>
    </source>
</evidence>
<gene>
    <name evidence="1" type="ORF">BOLC1T01621H</name>
</gene>